<gene>
    <name evidence="1" type="ORF">G6F50_015766</name>
</gene>
<organism evidence="1 2">
    <name type="scientific">Rhizopus delemar</name>
    <dbReference type="NCBI Taxonomy" id="936053"/>
    <lineage>
        <taxon>Eukaryota</taxon>
        <taxon>Fungi</taxon>
        <taxon>Fungi incertae sedis</taxon>
        <taxon>Mucoromycota</taxon>
        <taxon>Mucoromycotina</taxon>
        <taxon>Mucoromycetes</taxon>
        <taxon>Mucorales</taxon>
        <taxon>Mucorineae</taxon>
        <taxon>Rhizopodaceae</taxon>
        <taxon>Rhizopus</taxon>
    </lineage>
</organism>
<reference evidence="1 2" key="1">
    <citation type="journal article" date="2020" name="Microb. Genom.">
        <title>Genetic diversity of clinical and environmental Mucorales isolates obtained from an investigation of mucormycosis cases among solid organ transplant recipients.</title>
        <authorList>
            <person name="Nguyen M.H."/>
            <person name="Kaul D."/>
            <person name="Muto C."/>
            <person name="Cheng S.J."/>
            <person name="Richter R.A."/>
            <person name="Bruno V.M."/>
            <person name="Liu G."/>
            <person name="Beyhan S."/>
            <person name="Sundermann A.J."/>
            <person name="Mounaud S."/>
            <person name="Pasculle A.W."/>
            <person name="Nierman W.C."/>
            <person name="Driscoll E."/>
            <person name="Cumbie R."/>
            <person name="Clancy C.J."/>
            <person name="Dupont C.L."/>
        </authorList>
    </citation>
    <scope>NUCLEOTIDE SEQUENCE [LARGE SCALE GENOMIC DNA]</scope>
    <source>
        <strain evidence="1 2">GL24</strain>
    </source>
</reference>
<keyword evidence="2" id="KW-1185">Reference proteome</keyword>
<comment type="caution">
    <text evidence="1">The sequence shown here is derived from an EMBL/GenBank/DDBJ whole genome shotgun (WGS) entry which is preliminary data.</text>
</comment>
<evidence type="ECO:0000313" key="1">
    <source>
        <dbReference type="EMBL" id="KAG1533742.1"/>
    </source>
</evidence>
<name>A0A9P7C391_9FUNG</name>
<proteinExistence type="predicted"/>
<dbReference type="Proteomes" id="UP000740926">
    <property type="component" value="Unassembled WGS sequence"/>
</dbReference>
<evidence type="ECO:0000313" key="2">
    <source>
        <dbReference type="Proteomes" id="UP000740926"/>
    </source>
</evidence>
<dbReference type="EMBL" id="JAANIU010009090">
    <property type="protein sequence ID" value="KAG1533742.1"/>
    <property type="molecule type" value="Genomic_DNA"/>
</dbReference>
<dbReference type="AlphaFoldDB" id="A0A9P7C391"/>
<sequence length="133" mass="14619">MKHLTEDTIRAVLVAAIDKAPVDGVVQAISAATVSLIASDKSLDAYGKGESWQDAKAPAVPQPPYPPVTDECTVHAMRMSGNTFIRSLVAAWECADANNRKRIRTTWADEFRKFATVVHYCEMARQAELEGRN</sequence>
<accession>A0A9P7C391</accession>
<protein>
    <submittedName>
        <fullName evidence="1">Uncharacterized protein</fullName>
    </submittedName>
</protein>